<dbReference type="GO" id="GO:0030001">
    <property type="term" value="P:metal ion transport"/>
    <property type="evidence" value="ECO:0007669"/>
    <property type="project" value="TreeGrafter"/>
</dbReference>
<reference evidence="13 14" key="1">
    <citation type="journal article" date="2024" name="Science">
        <title>Giant polyketide synthase enzymes in the biosynthesis of giant marine polyether toxins.</title>
        <authorList>
            <person name="Fallon T.R."/>
            <person name="Shende V.V."/>
            <person name="Wierzbicki I.H."/>
            <person name="Pendleton A.L."/>
            <person name="Watervoot N.F."/>
            <person name="Auber R.P."/>
            <person name="Gonzalez D.J."/>
            <person name="Wisecaver J.H."/>
            <person name="Moore B.S."/>
        </authorList>
    </citation>
    <scope>NUCLEOTIDE SEQUENCE [LARGE SCALE GENOMIC DNA]</scope>
    <source>
        <strain evidence="13 14">12B1</strain>
    </source>
</reference>
<keyword evidence="7" id="KW-0407">Ion channel</keyword>
<dbReference type="GO" id="GO:0005886">
    <property type="term" value="C:plasma membrane"/>
    <property type="evidence" value="ECO:0007669"/>
    <property type="project" value="TreeGrafter"/>
</dbReference>
<keyword evidence="6 9" id="KW-0472">Membrane</keyword>
<keyword evidence="2" id="KW-0813">Transport</keyword>
<feature type="transmembrane region" description="Helical" evidence="9">
    <location>
        <begin position="1011"/>
        <end position="1034"/>
    </location>
</feature>
<evidence type="ECO:0000256" key="3">
    <source>
        <dbReference type="ARBA" id="ARBA00022692"/>
    </source>
</evidence>
<evidence type="ECO:0000256" key="1">
    <source>
        <dbReference type="ARBA" id="ARBA00004141"/>
    </source>
</evidence>
<dbReference type="PANTHER" id="PTHR13800">
    <property type="entry name" value="TRANSIENT RECEPTOR POTENTIAL CATION CHANNEL, SUBFAMILY M, MEMBER 6"/>
    <property type="match status" value="1"/>
</dbReference>
<feature type="compositionally biased region" description="Basic and acidic residues" evidence="8">
    <location>
        <begin position="192"/>
        <end position="201"/>
    </location>
</feature>
<evidence type="ECO:0000259" key="10">
    <source>
        <dbReference type="Pfam" id="PF00520"/>
    </source>
</evidence>
<feature type="transmembrane region" description="Helical" evidence="9">
    <location>
        <begin position="891"/>
        <end position="908"/>
    </location>
</feature>
<feature type="compositionally biased region" description="Basic residues" evidence="8">
    <location>
        <begin position="575"/>
        <end position="584"/>
    </location>
</feature>
<evidence type="ECO:0000259" key="12">
    <source>
        <dbReference type="Pfam" id="PF25508"/>
    </source>
</evidence>
<dbReference type="Pfam" id="PF18139">
    <property type="entry name" value="LSDAT_euk"/>
    <property type="match status" value="1"/>
</dbReference>
<dbReference type="InterPro" id="IPR050927">
    <property type="entry name" value="TRPM"/>
</dbReference>
<feature type="domain" description="TRPM SLOG" evidence="11">
    <location>
        <begin position="79"/>
        <end position="181"/>
    </location>
</feature>
<feature type="transmembrane region" description="Helical" evidence="9">
    <location>
        <begin position="748"/>
        <end position="767"/>
    </location>
</feature>
<comment type="caution">
    <text evidence="13">The sequence shown here is derived from an EMBL/GenBank/DDBJ whole genome shotgun (WGS) entry which is preliminary data.</text>
</comment>
<evidence type="ECO:0008006" key="15">
    <source>
        <dbReference type="Google" id="ProtNLM"/>
    </source>
</evidence>
<feature type="domain" description="TRPM-like" evidence="12">
    <location>
        <begin position="618"/>
        <end position="666"/>
    </location>
</feature>
<evidence type="ECO:0000259" key="11">
    <source>
        <dbReference type="Pfam" id="PF18139"/>
    </source>
</evidence>
<keyword evidence="5" id="KW-0406">Ion transport</keyword>
<dbReference type="Proteomes" id="UP001515480">
    <property type="component" value="Unassembled WGS sequence"/>
</dbReference>
<evidence type="ECO:0000256" key="7">
    <source>
        <dbReference type="ARBA" id="ARBA00023303"/>
    </source>
</evidence>
<feature type="transmembrane region" description="Helical" evidence="9">
    <location>
        <begin position="1074"/>
        <end position="1099"/>
    </location>
</feature>
<dbReference type="PANTHER" id="PTHR13800:SF1">
    <property type="entry name" value="TRANSIENT RECEPTOR POTENTIAL CATION CHANNEL TRPM"/>
    <property type="match status" value="1"/>
</dbReference>
<dbReference type="InterPro" id="IPR041491">
    <property type="entry name" value="TRPM_SLOG"/>
</dbReference>
<dbReference type="Pfam" id="PF00520">
    <property type="entry name" value="Ion_trans"/>
    <property type="match status" value="1"/>
</dbReference>
<feature type="transmembrane region" description="Helical" evidence="9">
    <location>
        <begin position="969"/>
        <end position="990"/>
    </location>
</feature>
<organism evidence="13 14">
    <name type="scientific">Prymnesium parvum</name>
    <name type="common">Toxic golden alga</name>
    <dbReference type="NCBI Taxonomy" id="97485"/>
    <lineage>
        <taxon>Eukaryota</taxon>
        <taxon>Haptista</taxon>
        <taxon>Haptophyta</taxon>
        <taxon>Prymnesiophyceae</taxon>
        <taxon>Prymnesiales</taxon>
        <taxon>Prymnesiaceae</taxon>
        <taxon>Prymnesium</taxon>
    </lineage>
</organism>
<feature type="compositionally biased region" description="Polar residues" evidence="8">
    <location>
        <begin position="518"/>
        <end position="538"/>
    </location>
</feature>
<evidence type="ECO:0000256" key="2">
    <source>
        <dbReference type="ARBA" id="ARBA00022448"/>
    </source>
</evidence>
<evidence type="ECO:0000313" key="14">
    <source>
        <dbReference type="Proteomes" id="UP001515480"/>
    </source>
</evidence>
<proteinExistence type="predicted"/>
<keyword evidence="4 9" id="KW-1133">Transmembrane helix</keyword>
<keyword evidence="14" id="KW-1185">Reference proteome</keyword>
<feature type="domain" description="Ion transport" evidence="10">
    <location>
        <begin position="860"/>
        <end position="1109"/>
    </location>
</feature>
<evidence type="ECO:0000256" key="8">
    <source>
        <dbReference type="SAM" id="MobiDB-lite"/>
    </source>
</evidence>
<evidence type="ECO:0000256" key="9">
    <source>
        <dbReference type="SAM" id="Phobius"/>
    </source>
</evidence>
<evidence type="ECO:0000256" key="4">
    <source>
        <dbReference type="ARBA" id="ARBA00022989"/>
    </source>
</evidence>
<dbReference type="InterPro" id="IPR057366">
    <property type="entry name" value="TRPM-like"/>
</dbReference>
<dbReference type="GO" id="GO:0005261">
    <property type="term" value="F:monoatomic cation channel activity"/>
    <property type="evidence" value="ECO:0007669"/>
    <property type="project" value="TreeGrafter"/>
</dbReference>
<sequence length="1319" mass="147527">MKGGKPRPTWGSIGKQITAASRMANGRRSGQRRRFSLKGKEERSFSGQAVLELRHGSVHFQGRRRLGKWVLYPPSLKATSQLLRVLTDMWKLQAPSALVSVVGTYSKGEFTEQQEHVFSRGLRQLLTTTNGWIVTNGGEDGVAELIGAVMSHSSITNPCIAVQPYQVMPAHSSMRSSGRSCASASSSAGDPYSRRDSHSLDLDRVPSIRRTVSHRNAVDSSWHAARTGNLQEVTYVKEAGETVRKKETRVGQHRMHPTHTHFVLASEPTQKKSSATGSSWCERDVRHSIEMAICTTDIAGDGLLIPMLTLFLGGDLAALELAHARLKQGMLILVLPDSGGASADLHHWLRDETLTSDSPARQLRKEDRERYESLIADMLEYSEAGSSLEKPRLIFLVLDTDDIEINYRVDSEFMQAMLAVCNDVDEQIMLAVVWGDANILEAVLERLESQNRKAISHALQLALLRGHARMVEMLVNFNATPRYFDLTRFFTHDRNLLRLKGASADSWIGVHTNGSNACLSSQAGTSSPSKGWREQSSQEAEDKTKKGSVRMSTDSIAEAEPQLPASPGMGSRNGTVKRSRKTRRCSSAQSGAGPWIILADHVEPYRCHIDARRSIDALAPNWTDLMLWAVLTGEEALATILWRRSPEPLRAAVMASQLYRKLSGLAHLRADQRPRAFAIPVIAMVPCANAGTPLWAHSVLDVAAGHDVTYEISCKRFLAHRHSQNLLEAFFVGDFATSKARIPTDKSLIMIVLQAFFFFLPGTFCEVMPISSLLKEQTTANADYNSRVDRDVESGEEFSEEESDFEGQPSLLRETSRDLSERYESSDTLTMFFRDVVEDLRSRRWLYFFLVPKVKFVMYLTCHILNVVLLALVVFVPTDDIHSDGGGLDKVSILEVCYWSWAYCFFFAELKEFQNYRLEGLRRYLSSSWNRIDVLTLLLVQSVASLRLSCWEDAEFSPTISDACAERLLWSRNIYSLLLVLLALKTLSYLKYFESIGVYIIILGEVARRDVSVFALLISFASTGVGAAFALMLVEYDSTGIASHPGLFPFWSLVGFFNSIDLPNQVGTEQPTSVLMPCILFAYLVAGVVMVNLLIAAMAETFQRVKESSMLYWLFERAQLIQEFKRKGALPPPLNAVTLGLHDFPRVIRRIARLALNKEGRTESKRADHEVHDGFAILPGPTQLRQLQRKLHAAHRKCVTEQIRSKRTTIDFQLAGLADQQEQMALEQRTAAELLQQLAIEHRTGLEHLVSVLQQIHGIKHAESKPWNKDTFQGDVDLLRSLSVDEAQRDRGRGATHKKEVARPSIGLSELSLRNDLSA</sequence>
<name>A0AB34JR97_PRYPA</name>
<comment type="subcellular location">
    <subcellularLocation>
        <location evidence="1">Membrane</location>
        <topology evidence="1">Multi-pass membrane protein</topology>
    </subcellularLocation>
</comment>
<gene>
    <name evidence="13" type="ORF">AB1Y20_018259</name>
</gene>
<keyword evidence="3 9" id="KW-0812">Transmembrane</keyword>
<accession>A0AB34JR97</accession>
<feature type="region of interest" description="Disordered" evidence="8">
    <location>
        <begin position="518"/>
        <end position="587"/>
    </location>
</feature>
<feature type="transmembrane region" description="Helical" evidence="9">
    <location>
        <begin position="1046"/>
        <end position="1062"/>
    </location>
</feature>
<feature type="transmembrane region" description="Helical" evidence="9">
    <location>
        <begin position="856"/>
        <end position="876"/>
    </location>
</feature>
<evidence type="ECO:0000256" key="6">
    <source>
        <dbReference type="ARBA" id="ARBA00023136"/>
    </source>
</evidence>
<feature type="region of interest" description="Disordered" evidence="8">
    <location>
        <begin position="172"/>
        <end position="201"/>
    </location>
</feature>
<evidence type="ECO:0000256" key="5">
    <source>
        <dbReference type="ARBA" id="ARBA00023065"/>
    </source>
</evidence>
<dbReference type="Pfam" id="PF25508">
    <property type="entry name" value="TRPM2"/>
    <property type="match status" value="1"/>
</dbReference>
<protein>
    <recommendedName>
        <fullName evidence="15">Ion transport domain-containing protein</fullName>
    </recommendedName>
</protein>
<dbReference type="EMBL" id="JBGBPQ010000006">
    <property type="protein sequence ID" value="KAL1523313.1"/>
    <property type="molecule type" value="Genomic_DNA"/>
</dbReference>
<evidence type="ECO:0000313" key="13">
    <source>
        <dbReference type="EMBL" id="KAL1523313.1"/>
    </source>
</evidence>
<feature type="compositionally biased region" description="Low complexity" evidence="8">
    <location>
        <begin position="172"/>
        <end position="189"/>
    </location>
</feature>
<dbReference type="InterPro" id="IPR005821">
    <property type="entry name" value="Ion_trans_dom"/>
</dbReference>